<feature type="transmembrane region" description="Helical" evidence="4">
    <location>
        <begin position="96"/>
        <end position="119"/>
    </location>
</feature>
<evidence type="ECO:0000259" key="5">
    <source>
        <dbReference type="PROSITE" id="PS50850"/>
    </source>
</evidence>
<dbReference type="GO" id="GO:0022857">
    <property type="term" value="F:transmembrane transporter activity"/>
    <property type="evidence" value="ECO:0007669"/>
    <property type="project" value="InterPro"/>
</dbReference>
<dbReference type="PANTHER" id="PTHR11360">
    <property type="entry name" value="MONOCARBOXYLATE TRANSPORTER"/>
    <property type="match status" value="1"/>
</dbReference>
<comment type="similarity">
    <text evidence="2">Belongs to the major facilitator superfamily. Monocarboxylate porter (TC 2.A.1.13) family.</text>
</comment>
<accession>A0A5C6SF91</accession>
<dbReference type="InterPro" id="IPR020846">
    <property type="entry name" value="MFS_dom"/>
</dbReference>
<proteinExistence type="inferred from homology"/>
<dbReference type="PANTHER" id="PTHR11360:SF177">
    <property type="entry name" value="RIBOFLAVIN TRANSPORTER MCH5"/>
    <property type="match status" value="1"/>
</dbReference>
<organism evidence="6 7">
    <name type="scientific">Fusarium oxysporum f. sp. cubense</name>
    <dbReference type="NCBI Taxonomy" id="61366"/>
    <lineage>
        <taxon>Eukaryota</taxon>
        <taxon>Fungi</taxon>
        <taxon>Dikarya</taxon>
        <taxon>Ascomycota</taxon>
        <taxon>Pezizomycotina</taxon>
        <taxon>Sordariomycetes</taxon>
        <taxon>Hypocreomycetidae</taxon>
        <taxon>Hypocreales</taxon>
        <taxon>Nectriaceae</taxon>
        <taxon>Fusarium</taxon>
        <taxon>Fusarium oxysporum species complex</taxon>
    </lineage>
</organism>
<feature type="transmembrane region" description="Helical" evidence="4">
    <location>
        <begin position="214"/>
        <end position="237"/>
    </location>
</feature>
<feature type="transmembrane region" description="Helical" evidence="4">
    <location>
        <begin position="351"/>
        <end position="374"/>
    </location>
</feature>
<evidence type="ECO:0000256" key="3">
    <source>
        <dbReference type="ARBA" id="ARBA00023180"/>
    </source>
</evidence>
<feature type="transmembrane region" description="Helical" evidence="4">
    <location>
        <begin position="186"/>
        <end position="208"/>
    </location>
</feature>
<reference evidence="6 7" key="1">
    <citation type="submission" date="2019-07" db="EMBL/GenBank/DDBJ databases">
        <title>The First High-Quality Draft Genome Sequence of the Causal Agent of the Current Panama Disease Epidemic.</title>
        <authorList>
            <person name="Warmington R.J."/>
            <person name="Kay W."/>
            <person name="Jeffries A."/>
            <person name="Bebber D."/>
            <person name="Moore K."/>
            <person name="Studholme D.J."/>
        </authorList>
    </citation>
    <scope>NUCLEOTIDE SEQUENCE [LARGE SCALE GENOMIC DNA]</scope>
    <source>
        <strain evidence="6 7">TR4</strain>
    </source>
</reference>
<evidence type="ECO:0000313" key="7">
    <source>
        <dbReference type="Proteomes" id="UP000321331"/>
    </source>
</evidence>
<evidence type="ECO:0000256" key="2">
    <source>
        <dbReference type="ARBA" id="ARBA00006727"/>
    </source>
</evidence>
<protein>
    <recommendedName>
        <fullName evidence="5">Major facilitator superfamily (MFS) profile domain-containing protein</fullName>
    </recommendedName>
</protein>
<evidence type="ECO:0000256" key="1">
    <source>
        <dbReference type="ARBA" id="ARBA00004141"/>
    </source>
</evidence>
<dbReference type="EMBL" id="VMNF01000014">
    <property type="protein sequence ID" value="TXB97222.1"/>
    <property type="molecule type" value="Genomic_DNA"/>
</dbReference>
<evidence type="ECO:0000256" key="4">
    <source>
        <dbReference type="SAM" id="Phobius"/>
    </source>
</evidence>
<feature type="transmembrane region" description="Helical" evidence="4">
    <location>
        <begin position="416"/>
        <end position="436"/>
    </location>
</feature>
<dbReference type="SUPFAM" id="SSF103473">
    <property type="entry name" value="MFS general substrate transporter"/>
    <property type="match status" value="1"/>
</dbReference>
<evidence type="ECO:0000313" key="6">
    <source>
        <dbReference type="EMBL" id="TXB97222.1"/>
    </source>
</evidence>
<dbReference type="Pfam" id="PF07690">
    <property type="entry name" value="MFS_1"/>
    <property type="match status" value="1"/>
</dbReference>
<feature type="transmembrane region" description="Helical" evidence="4">
    <location>
        <begin position="295"/>
        <end position="314"/>
    </location>
</feature>
<keyword evidence="4" id="KW-1133">Transmembrane helix</keyword>
<dbReference type="PROSITE" id="PS50850">
    <property type="entry name" value="MFS"/>
    <property type="match status" value="1"/>
</dbReference>
<dbReference type="InterPro" id="IPR011701">
    <property type="entry name" value="MFS"/>
</dbReference>
<name>A0A5C6SF91_FUSOC</name>
<dbReference type="Gene3D" id="1.20.1250.20">
    <property type="entry name" value="MFS general substrate transporter like domains"/>
    <property type="match status" value="2"/>
</dbReference>
<feature type="transmembrane region" description="Helical" evidence="4">
    <location>
        <begin position="326"/>
        <end position="345"/>
    </location>
</feature>
<feature type="transmembrane region" description="Helical" evidence="4">
    <location>
        <begin position="57"/>
        <end position="84"/>
    </location>
</feature>
<sequence>MGIFAKEPSKRLDFENVPAIARNGDETRGFPANPDDNSPCFNSPKEHGFPEGGLQSWLVVFGAWCSLFAALGTTNTIAAFQSYVSTHQLSRYDNGTIGWVFSVYTFLAYFCGVYIGPLFDRFGPRWLILAGTLAMTGGFMLLSICDEYWHFMLVFGVLNGTACALLNTSCITAVGHFFYRRRGLATGIAAAGGSVGGIVFPLLLQGLISYPSLGWPWAVQILGFLCLALTAMSNVLVRSRLRPVIKSSIHPNMTIFKQRAFLLSTIAIFPMHCALSIAIAYISSYAVSQGFSDKFSFQVLAILNAGSFFGRTLAGWWADHIGPFNANIISVLLSIFSCFVIWLPFGHTTVGFIFHAVLIGFASGNNISVSPVCIGKLCTTSQYGRYYSTCFTIVSIACLIGNPIGGTILTACQGDFWGLIVFTGSLCTFSLLMFVITKGMSVGWKILAVF</sequence>
<feature type="transmembrane region" description="Helical" evidence="4">
    <location>
        <begin position="150"/>
        <end position="179"/>
    </location>
</feature>
<dbReference type="AlphaFoldDB" id="A0A5C6SF91"/>
<dbReference type="Proteomes" id="UP000321331">
    <property type="component" value="Unassembled WGS sequence"/>
</dbReference>
<feature type="domain" description="Major facilitator superfamily (MFS) profile" evidence="5">
    <location>
        <begin position="58"/>
        <end position="442"/>
    </location>
</feature>
<feature type="transmembrane region" description="Helical" evidence="4">
    <location>
        <begin position="386"/>
        <end position="404"/>
    </location>
</feature>
<dbReference type="GO" id="GO:0016020">
    <property type="term" value="C:membrane"/>
    <property type="evidence" value="ECO:0007669"/>
    <property type="project" value="UniProtKB-SubCell"/>
</dbReference>
<gene>
    <name evidence="6" type="ORF">FocTR4_00011094</name>
</gene>
<keyword evidence="4" id="KW-0812">Transmembrane</keyword>
<comment type="caution">
    <text evidence="6">The sequence shown here is derived from an EMBL/GenBank/DDBJ whole genome shotgun (WGS) entry which is preliminary data.</text>
</comment>
<feature type="transmembrane region" description="Helical" evidence="4">
    <location>
        <begin position="260"/>
        <end position="283"/>
    </location>
</feature>
<dbReference type="InterPro" id="IPR050327">
    <property type="entry name" value="Proton-linked_MCT"/>
</dbReference>
<keyword evidence="4" id="KW-0472">Membrane</keyword>
<keyword evidence="3" id="KW-0325">Glycoprotein</keyword>
<dbReference type="InterPro" id="IPR036259">
    <property type="entry name" value="MFS_trans_sf"/>
</dbReference>
<comment type="subcellular location">
    <subcellularLocation>
        <location evidence="1">Membrane</location>
        <topology evidence="1">Multi-pass membrane protein</topology>
    </subcellularLocation>
</comment>
<feature type="transmembrane region" description="Helical" evidence="4">
    <location>
        <begin position="126"/>
        <end position="144"/>
    </location>
</feature>